<name>A0ABX7QLZ8_9GAMM</name>
<evidence type="ECO:0000313" key="2">
    <source>
        <dbReference type="EMBL" id="QSX32476.1"/>
    </source>
</evidence>
<gene>
    <name evidence="2" type="ORF">JYB87_11940</name>
</gene>
<evidence type="ECO:0000313" key="3">
    <source>
        <dbReference type="Proteomes" id="UP000662770"/>
    </source>
</evidence>
<reference evidence="2 3" key="1">
    <citation type="submission" date="2021-03" db="EMBL/GenBank/DDBJ databases">
        <title>Novel species identification of genus Shewanella.</title>
        <authorList>
            <person name="Liu G."/>
            <person name="Zhang Q."/>
        </authorList>
    </citation>
    <scope>NUCLEOTIDE SEQUENCE [LARGE SCALE GENOMIC DNA]</scope>
    <source>
        <strain evidence="2 3">FJAT-51800</strain>
    </source>
</reference>
<sequence length="148" mass="16507">MASKRQSDKATAAALRPQIIDMRRQGFSIRQIAQHIGKSVGWVHKQETLALDELASETLTETEKYRALQLARYEDMFLRLQTKVKSGDGKAIETARRILDSINRLTGAEAPAKVAPTTPDGKQQYDPASMTPEERRARIAELMGKVGK</sequence>
<keyword evidence="3" id="KW-1185">Reference proteome</keyword>
<feature type="region of interest" description="Disordered" evidence="1">
    <location>
        <begin position="108"/>
        <end position="133"/>
    </location>
</feature>
<proteinExistence type="predicted"/>
<protein>
    <recommendedName>
        <fullName evidence="4">Homeodomain-like domain-containing protein</fullName>
    </recommendedName>
</protein>
<organism evidence="2 3">
    <name type="scientific">Shewanella avicenniae</name>
    <dbReference type="NCBI Taxonomy" id="2814294"/>
    <lineage>
        <taxon>Bacteria</taxon>
        <taxon>Pseudomonadati</taxon>
        <taxon>Pseudomonadota</taxon>
        <taxon>Gammaproteobacteria</taxon>
        <taxon>Alteromonadales</taxon>
        <taxon>Shewanellaceae</taxon>
        <taxon>Shewanella</taxon>
    </lineage>
</organism>
<accession>A0ABX7QLZ8</accession>
<dbReference type="Proteomes" id="UP000662770">
    <property type="component" value="Chromosome"/>
</dbReference>
<evidence type="ECO:0008006" key="4">
    <source>
        <dbReference type="Google" id="ProtNLM"/>
    </source>
</evidence>
<dbReference type="EMBL" id="CP071503">
    <property type="protein sequence ID" value="QSX32476.1"/>
    <property type="molecule type" value="Genomic_DNA"/>
</dbReference>
<dbReference type="RefSeq" id="WP_207353719.1">
    <property type="nucleotide sequence ID" value="NZ_CP071503.1"/>
</dbReference>
<evidence type="ECO:0000256" key="1">
    <source>
        <dbReference type="SAM" id="MobiDB-lite"/>
    </source>
</evidence>